<dbReference type="EMBL" id="JABAFG010000037">
    <property type="protein sequence ID" value="NME29451.1"/>
    <property type="molecule type" value="Genomic_DNA"/>
</dbReference>
<dbReference type="PANTHER" id="PTHR30349:SF64">
    <property type="entry name" value="PROPHAGE INTEGRASE INTD-RELATED"/>
    <property type="match status" value="1"/>
</dbReference>
<dbReference type="InterPro" id="IPR010998">
    <property type="entry name" value="Integrase_recombinase_N"/>
</dbReference>
<dbReference type="InterPro" id="IPR050090">
    <property type="entry name" value="Tyrosine_recombinase_XerCD"/>
</dbReference>
<dbReference type="InterPro" id="IPR004107">
    <property type="entry name" value="Integrase_SAM-like_N"/>
</dbReference>
<comment type="similarity">
    <text evidence="1">Belongs to the 'phage' integrase family.</text>
</comment>
<name>A0A848BSV8_9FIRM</name>
<comment type="caution">
    <text evidence="8">The sequence shown here is derived from an EMBL/GenBank/DDBJ whole genome shotgun (WGS) entry which is preliminary data.</text>
</comment>
<dbReference type="PROSITE" id="PS51900">
    <property type="entry name" value="CB"/>
    <property type="match status" value="1"/>
</dbReference>
<dbReference type="Pfam" id="PF14659">
    <property type="entry name" value="Phage_int_SAM_3"/>
    <property type="match status" value="1"/>
</dbReference>
<dbReference type="GO" id="GO:0006310">
    <property type="term" value="P:DNA recombination"/>
    <property type="evidence" value="ECO:0007669"/>
    <property type="project" value="UniProtKB-KW"/>
</dbReference>
<reference evidence="8 9" key="1">
    <citation type="submission" date="2020-04" db="EMBL/GenBank/DDBJ databases">
        <authorList>
            <person name="Hitch T.C.A."/>
            <person name="Wylensek D."/>
            <person name="Clavel T."/>
        </authorList>
    </citation>
    <scope>NUCLEOTIDE SEQUENCE [LARGE SCALE GENOMIC DNA]</scope>
    <source>
        <strain evidence="8 9">Oil-RF-744-FAT-WT-6-1</strain>
    </source>
</reference>
<dbReference type="PROSITE" id="PS51898">
    <property type="entry name" value="TYR_RECOMBINASE"/>
    <property type="match status" value="1"/>
</dbReference>
<gene>
    <name evidence="8" type="ORF">HF872_12655</name>
</gene>
<dbReference type="GO" id="GO:0015074">
    <property type="term" value="P:DNA integration"/>
    <property type="evidence" value="ECO:0007669"/>
    <property type="project" value="UniProtKB-KW"/>
</dbReference>
<organism evidence="8 9">
    <name type="scientific">Megasphaera hexanoica</name>
    <dbReference type="NCBI Taxonomy" id="1675036"/>
    <lineage>
        <taxon>Bacteria</taxon>
        <taxon>Bacillati</taxon>
        <taxon>Bacillota</taxon>
        <taxon>Negativicutes</taxon>
        <taxon>Veillonellales</taxon>
        <taxon>Veillonellaceae</taxon>
        <taxon>Megasphaera</taxon>
    </lineage>
</organism>
<dbReference type="Pfam" id="PF14657">
    <property type="entry name" value="Arm-DNA-bind_4"/>
    <property type="match status" value="1"/>
</dbReference>
<keyword evidence="4" id="KW-0233">DNA recombination</keyword>
<dbReference type="InterPro" id="IPR002104">
    <property type="entry name" value="Integrase_catalytic"/>
</dbReference>
<feature type="domain" description="Core-binding (CB)" evidence="7">
    <location>
        <begin position="62"/>
        <end position="142"/>
    </location>
</feature>
<keyword evidence="3 5" id="KW-0238">DNA-binding</keyword>
<evidence type="ECO:0000313" key="9">
    <source>
        <dbReference type="Proteomes" id="UP000591071"/>
    </source>
</evidence>
<dbReference type="Proteomes" id="UP000591071">
    <property type="component" value="Unassembled WGS sequence"/>
</dbReference>
<feature type="domain" description="Tyr recombinase" evidence="6">
    <location>
        <begin position="170"/>
        <end position="383"/>
    </location>
</feature>
<dbReference type="InterPro" id="IPR011010">
    <property type="entry name" value="DNA_brk_join_enz"/>
</dbReference>
<evidence type="ECO:0000256" key="2">
    <source>
        <dbReference type="ARBA" id="ARBA00022908"/>
    </source>
</evidence>
<dbReference type="Pfam" id="PF00589">
    <property type="entry name" value="Phage_integrase"/>
    <property type="match status" value="1"/>
</dbReference>
<evidence type="ECO:0000313" key="8">
    <source>
        <dbReference type="EMBL" id="NME29451.1"/>
    </source>
</evidence>
<dbReference type="InterPro" id="IPR028259">
    <property type="entry name" value="AP2-like_int_N"/>
</dbReference>
<dbReference type="Gene3D" id="1.10.443.10">
    <property type="entry name" value="Intergrase catalytic core"/>
    <property type="match status" value="1"/>
</dbReference>
<evidence type="ECO:0000256" key="4">
    <source>
        <dbReference type="ARBA" id="ARBA00023172"/>
    </source>
</evidence>
<dbReference type="SUPFAM" id="SSF56349">
    <property type="entry name" value="DNA breaking-rejoining enzymes"/>
    <property type="match status" value="1"/>
</dbReference>
<accession>A0A848BSV8</accession>
<evidence type="ECO:0000259" key="6">
    <source>
        <dbReference type="PROSITE" id="PS51898"/>
    </source>
</evidence>
<evidence type="ECO:0000256" key="1">
    <source>
        <dbReference type="ARBA" id="ARBA00008857"/>
    </source>
</evidence>
<dbReference type="AlphaFoldDB" id="A0A848BSV8"/>
<dbReference type="InterPro" id="IPR013762">
    <property type="entry name" value="Integrase-like_cat_sf"/>
</dbReference>
<dbReference type="InterPro" id="IPR044068">
    <property type="entry name" value="CB"/>
</dbReference>
<dbReference type="Gene3D" id="1.10.150.130">
    <property type="match status" value="1"/>
</dbReference>
<protein>
    <submittedName>
        <fullName evidence="8">Site-specific integrase</fullName>
    </submittedName>
</protein>
<dbReference type="GO" id="GO:0003677">
    <property type="term" value="F:DNA binding"/>
    <property type="evidence" value="ECO:0007669"/>
    <property type="project" value="UniProtKB-UniRule"/>
</dbReference>
<dbReference type="PANTHER" id="PTHR30349">
    <property type="entry name" value="PHAGE INTEGRASE-RELATED"/>
    <property type="match status" value="1"/>
</dbReference>
<sequence>MHVYKKPSGLWAYKIDIGKNPRTGKRQQKEKGGFKRAKDARIAGEEALQQYRNKGFARPEAVTFGDFAQEWLKAYAAVAKVSSVRIRKHQLGHLNRYFEKIPIQEIHRKQYQDALLSLAKTLAPNTISGIHATAKMIFKRAIEYELIYSDPTEFATVPRPKRKIVDPDENVPAYLEKSQLLDFLETAKGKGIMPDYPLFTLLAYTGLRIGEALALTWEDIDFKQNVVKVSKTLYNPTNNAEKYELLPPKTETSVRVVTMPAHLGKVLAAFKFQVSKLRIEYKELWHYPKGSKLGFVFTAPAHPGHPLTQRLVQTRIDRIQRLMNTPVSLHIHPHIFRHTHASLLAEAGIDLVQIMKRLGHADDTITRQIYLHITKTLATETAEKFDKLLNKA</sequence>
<evidence type="ECO:0000259" key="7">
    <source>
        <dbReference type="PROSITE" id="PS51900"/>
    </source>
</evidence>
<dbReference type="CDD" id="cd01189">
    <property type="entry name" value="INT_ICEBs1_C_like"/>
    <property type="match status" value="1"/>
</dbReference>
<evidence type="ECO:0000256" key="3">
    <source>
        <dbReference type="ARBA" id="ARBA00023125"/>
    </source>
</evidence>
<proteinExistence type="inferred from homology"/>
<keyword evidence="2" id="KW-0229">DNA integration</keyword>
<evidence type="ECO:0000256" key="5">
    <source>
        <dbReference type="PROSITE-ProRule" id="PRU01248"/>
    </source>
</evidence>
<dbReference type="RefSeq" id="WP_170088127.1">
    <property type="nucleotide sequence ID" value="NZ_JABAFG010000037.1"/>
</dbReference>